<reference evidence="2" key="1">
    <citation type="journal article" date="2022" name="bioRxiv">
        <title>Sequencing and chromosome-scale assembly of the giantPleurodeles waltlgenome.</title>
        <authorList>
            <person name="Brown T."/>
            <person name="Elewa A."/>
            <person name="Iarovenko S."/>
            <person name="Subramanian E."/>
            <person name="Araus A.J."/>
            <person name="Petzold A."/>
            <person name="Susuki M."/>
            <person name="Suzuki K.-i.T."/>
            <person name="Hayashi T."/>
            <person name="Toyoda A."/>
            <person name="Oliveira C."/>
            <person name="Osipova E."/>
            <person name="Leigh N.D."/>
            <person name="Simon A."/>
            <person name="Yun M.H."/>
        </authorList>
    </citation>
    <scope>NUCLEOTIDE SEQUENCE</scope>
    <source>
        <strain evidence="2">20211129_DDA</strain>
        <tissue evidence="2">Liver</tissue>
    </source>
</reference>
<name>A0AAV7TQU0_PLEWA</name>
<feature type="compositionally biased region" description="Basic residues" evidence="1">
    <location>
        <begin position="57"/>
        <end position="67"/>
    </location>
</feature>
<accession>A0AAV7TQU0</accession>
<feature type="compositionally biased region" description="Basic residues" evidence="1">
    <location>
        <begin position="117"/>
        <end position="130"/>
    </location>
</feature>
<keyword evidence="3" id="KW-1185">Reference proteome</keyword>
<dbReference type="EMBL" id="JANPWB010000006">
    <property type="protein sequence ID" value="KAJ1178103.1"/>
    <property type="molecule type" value="Genomic_DNA"/>
</dbReference>
<sequence>MCGYSLGSTSSGAALISASLLALKKLKASWPRGLLSRLAKPPLTASEQQTRNGRGSHSTKHRSRFRVRGVAPYGTLRPGNGGGGASPARCPDFVPASSLPLFFTAAGAVPYASLSAGKRRPGPGRSRYRTHSALAHPLDCEDPRPSGRSDWPPLRSDVRA</sequence>
<dbReference type="AlphaFoldDB" id="A0AAV7TQU0"/>
<evidence type="ECO:0000313" key="3">
    <source>
        <dbReference type="Proteomes" id="UP001066276"/>
    </source>
</evidence>
<proteinExistence type="predicted"/>
<feature type="compositionally biased region" description="Basic and acidic residues" evidence="1">
    <location>
        <begin position="138"/>
        <end position="147"/>
    </location>
</feature>
<comment type="caution">
    <text evidence="2">The sequence shown here is derived from an EMBL/GenBank/DDBJ whole genome shotgun (WGS) entry which is preliminary data.</text>
</comment>
<organism evidence="2 3">
    <name type="scientific">Pleurodeles waltl</name>
    <name type="common">Iberian ribbed newt</name>
    <dbReference type="NCBI Taxonomy" id="8319"/>
    <lineage>
        <taxon>Eukaryota</taxon>
        <taxon>Metazoa</taxon>
        <taxon>Chordata</taxon>
        <taxon>Craniata</taxon>
        <taxon>Vertebrata</taxon>
        <taxon>Euteleostomi</taxon>
        <taxon>Amphibia</taxon>
        <taxon>Batrachia</taxon>
        <taxon>Caudata</taxon>
        <taxon>Salamandroidea</taxon>
        <taxon>Salamandridae</taxon>
        <taxon>Pleurodelinae</taxon>
        <taxon>Pleurodeles</taxon>
    </lineage>
</organism>
<protein>
    <submittedName>
        <fullName evidence="2">Uncharacterized protein</fullName>
    </submittedName>
</protein>
<evidence type="ECO:0000256" key="1">
    <source>
        <dbReference type="SAM" id="MobiDB-lite"/>
    </source>
</evidence>
<feature type="region of interest" description="Disordered" evidence="1">
    <location>
        <begin position="40"/>
        <end position="86"/>
    </location>
</feature>
<gene>
    <name evidence="2" type="ORF">NDU88_003351</name>
</gene>
<feature type="compositionally biased region" description="Polar residues" evidence="1">
    <location>
        <begin position="45"/>
        <end position="56"/>
    </location>
</feature>
<feature type="region of interest" description="Disordered" evidence="1">
    <location>
        <begin position="114"/>
        <end position="160"/>
    </location>
</feature>
<evidence type="ECO:0000313" key="2">
    <source>
        <dbReference type="EMBL" id="KAJ1178103.1"/>
    </source>
</evidence>
<dbReference type="Proteomes" id="UP001066276">
    <property type="component" value="Chromosome 3_2"/>
</dbReference>